<keyword evidence="2" id="KW-0560">Oxidoreductase</keyword>
<dbReference type="GO" id="GO:0006102">
    <property type="term" value="P:isocitrate metabolic process"/>
    <property type="evidence" value="ECO:0007669"/>
    <property type="project" value="TreeGrafter"/>
</dbReference>
<dbReference type="SUPFAM" id="SSF53659">
    <property type="entry name" value="Isocitrate/Isopropylmalate dehydrogenase-like"/>
    <property type="match status" value="1"/>
</dbReference>
<evidence type="ECO:0000313" key="5">
    <source>
        <dbReference type="Proteomes" id="UP001223646"/>
    </source>
</evidence>
<dbReference type="Proteomes" id="UP001223646">
    <property type="component" value="Unassembled WGS sequence"/>
</dbReference>
<evidence type="ECO:0000256" key="2">
    <source>
        <dbReference type="ARBA" id="ARBA00023002"/>
    </source>
</evidence>
<dbReference type="EMBL" id="JASOOY020000033">
    <property type="protein sequence ID" value="MEO3717991.1"/>
    <property type="molecule type" value="Genomic_DNA"/>
</dbReference>
<dbReference type="SMART" id="SM01329">
    <property type="entry name" value="Iso_dh"/>
    <property type="match status" value="1"/>
</dbReference>
<evidence type="ECO:0000313" key="4">
    <source>
        <dbReference type="EMBL" id="MEO3717991.1"/>
    </source>
</evidence>
<sequence length="394" mass="41925">METAQPVTANDAATRRITLLPGDGIGPEITDACRGLIADVFPHWELTEAQIGWSQWCAHGNPVPQETWETLARSDAALLAAITSKPAREAEEELAPHLRDTGLTYRSPVLQLRQRLDLFTNIRPVTLPGATADFTIVRENTEGLYSHDYLLPPYDTPTDSPHHHLWAEVAEDSTVARAVDKRGDVAISLRVTTSFAWHRLARQAAKLALARQAANPDSEATPTVTVADKPNILRDSARVIRGAVEEVAEEYSQVAFDFANADAVAMQLVTDPARFDVIIAENLIGDILSDIGAGLIGGLGLAASANVGDDFAVFEPVHGSAPDIAGRGIANPAAFLLSAAMCAEHLGHPTSELAPAAKLREAVYAAKCTAPTPDLGGTATTSEFVTAVRAELGL</sequence>
<proteinExistence type="inferred from homology"/>
<dbReference type="PANTHER" id="PTHR11835">
    <property type="entry name" value="DECARBOXYLATING DEHYDROGENASES-ISOCITRATE, ISOPROPYLMALATE, TARTRATE"/>
    <property type="match status" value="1"/>
</dbReference>
<dbReference type="Gene3D" id="3.40.718.10">
    <property type="entry name" value="Isopropylmalate Dehydrogenase"/>
    <property type="match status" value="1"/>
</dbReference>
<reference evidence="4" key="2">
    <citation type="submission" date="2024-05" db="EMBL/GenBank/DDBJ databases">
        <authorList>
            <person name="Wolfe A."/>
        </authorList>
    </citation>
    <scope>NUCLEOTIDE SEQUENCE</scope>
    <source>
        <strain evidence="4">UMB1064</strain>
    </source>
</reference>
<feature type="domain" description="Isopropylmalate dehydrogenase-like" evidence="3">
    <location>
        <begin position="16"/>
        <end position="388"/>
    </location>
</feature>
<evidence type="ECO:0000256" key="1">
    <source>
        <dbReference type="ARBA" id="ARBA00007769"/>
    </source>
</evidence>
<organism evidence="4 5">
    <name type="scientific">Corynebacterium amycolatum</name>
    <dbReference type="NCBI Taxonomy" id="43765"/>
    <lineage>
        <taxon>Bacteria</taxon>
        <taxon>Bacillati</taxon>
        <taxon>Actinomycetota</taxon>
        <taxon>Actinomycetes</taxon>
        <taxon>Mycobacteriales</taxon>
        <taxon>Corynebacteriaceae</taxon>
        <taxon>Corynebacterium</taxon>
    </lineage>
</organism>
<gene>
    <name evidence="4" type="ORF">QP460_010400</name>
</gene>
<reference evidence="4" key="1">
    <citation type="submission" date="2023-05" db="EMBL/GenBank/DDBJ databases">
        <authorList>
            <person name="Du J."/>
        </authorList>
    </citation>
    <scope>NUCLEOTIDE SEQUENCE</scope>
    <source>
        <strain evidence="4">UMB1064</strain>
    </source>
</reference>
<dbReference type="GO" id="GO:0004449">
    <property type="term" value="F:isocitrate dehydrogenase (NAD+) activity"/>
    <property type="evidence" value="ECO:0007669"/>
    <property type="project" value="TreeGrafter"/>
</dbReference>
<dbReference type="RefSeq" id="WP_284826749.1">
    <property type="nucleotide sequence ID" value="NZ_JASOOY020000033.1"/>
</dbReference>
<dbReference type="GO" id="GO:0006099">
    <property type="term" value="P:tricarboxylic acid cycle"/>
    <property type="evidence" value="ECO:0007669"/>
    <property type="project" value="TreeGrafter"/>
</dbReference>
<protein>
    <submittedName>
        <fullName evidence="4">Isocitrate/isopropylmalate family dehydrogenase</fullName>
    </submittedName>
</protein>
<name>A0AAW9T012_CORAY</name>
<comment type="caution">
    <text evidence="4">The sequence shown here is derived from an EMBL/GenBank/DDBJ whole genome shotgun (WGS) entry which is preliminary data.</text>
</comment>
<dbReference type="InterPro" id="IPR024084">
    <property type="entry name" value="IsoPropMal-DH-like_dom"/>
</dbReference>
<dbReference type="PANTHER" id="PTHR11835:SF34">
    <property type="entry name" value="ISOCITRATE DEHYDROGENASE [NAD] SUBUNIT ALPHA, MITOCHONDRIAL"/>
    <property type="match status" value="1"/>
</dbReference>
<comment type="similarity">
    <text evidence="1">Belongs to the isocitrate and isopropylmalate dehydrogenases family.</text>
</comment>
<dbReference type="AlphaFoldDB" id="A0AAW9T012"/>
<dbReference type="Pfam" id="PF00180">
    <property type="entry name" value="Iso_dh"/>
    <property type="match status" value="1"/>
</dbReference>
<evidence type="ECO:0000259" key="3">
    <source>
        <dbReference type="SMART" id="SM01329"/>
    </source>
</evidence>
<accession>A0AAW9T012</accession>